<sequence length="304" mass="33704">MTTDAGPDRAPDCTPGCAGLVEERKARAAAWFRELRDRICATFEALEDELTGTHADLPPGRFERKAWTRPDHGGGEGGGGTMSVMKGRVFEKVGVNISTVHGTFSPEFRGNIPGAAETGEFWASGISLVAHMRSPLVPATHMNTRHIVTSVGWFGGGADLTPMIPDDGDTADFHAGLRAACDRHHPDYYPRFKDWCDRYFYLPHRGEARGVGGIFFDNLDSGDWEADFAFARDVGTGFLDTYAALVRRHMNRPWTAEQREHQLVRRGRYVEFNLLYDRGTTFGLKTGGNTEAILMSLPPEVKWP</sequence>
<feature type="active site" description="Proton donor" evidence="7">
    <location>
        <position position="141"/>
    </location>
</feature>
<comment type="catalytic activity">
    <reaction evidence="7">
        <text>coproporphyrinogen III + O2 + 2 H(+) = protoporphyrinogen IX + 2 CO2 + 2 H2O</text>
        <dbReference type="Rhea" id="RHEA:18257"/>
        <dbReference type="ChEBI" id="CHEBI:15377"/>
        <dbReference type="ChEBI" id="CHEBI:15378"/>
        <dbReference type="ChEBI" id="CHEBI:15379"/>
        <dbReference type="ChEBI" id="CHEBI:16526"/>
        <dbReference type="ChEBI" id="CHEBI:57307"/>
        <dbReference type="ChEBI" id="CHEBI:57309"/>
        <dbReference type="EC" id="1.3.3.3"/>
    </reaction>
</comment>
<dbReference type="EC" id="1.3.3.3" evidence="7"/>
<feature type="compositionally biased region" description="Basic and acidic residues" evidence="8">
    <location>
        <begin position="61"/>
        <end position="74"/>
    </location>
</feature>
<dbReference type="HAMAP" id="MF_00333">
    <property type="entry name" value="Coprogen_oxidas"/>
    <property type="match status" value="1"/>
</dbReference>
<feature type="region of interest" description="Important for dimerization" evidence="7">
    <location>
        <begin position="269"/>
        <end position="304"/>
    </location>
</feature>
<name>A0ABU0MI23_9PROT</name>
<keyword evidence="6 7" id="KW-0627">Porphyrin biosynthesis</keyword>
<dbReference type="EMBL" id="JAUSVU010000005">
    <property type="protein sequence ID" value="MDQ0533029.1"/>
    <property type="molecule type" value="Genomic_DNA"/>
</dbReference>
<accession>A0ABU0MI23</accession>
<evidence type="ECO:0000256" key="3">
    <source>
        <dbReference type="ARBA" id="ARBA00011738"/>
    </source>
</evidence>
<comment type="pathway">
    <text evidence="1 7">Porphyrin-containing compound metabolism; protoporphyrin-IX biosynthesis; protoporphyrinogen-IX from coproporphyrinogen-III (O2 route): step 1/1.</text>
</comment>
<dbReference type="PIRSF" id="PIRSF000166">
    <property type="entry name" value="Coproporphyri_ox"/>
    <property type="match status" value="1"/>
</dbReference>
<keyword evidence="7" id="KW-0479">Metal-binding</keyword>
<feature type="binding site" evidence="7">
    <location>
        <begin position="287"/>
        <end position="289"/>
    </location>
    <ligand>
        <name>substrate</name>
    </ligand>
</feature>
<dbReference type="GO" id="GO:0004109">
    <property type="term" value="F:coproporphyrinogen oxidase activity"/>
    <property type="evidence" value="ECO:0007669"/>
    <property type="project" value="UniProtKB-EC"/>
</dbReference>
<dbReference type="SUPFAM" id="SSF102886">
    <property type="entry name" value="Coproporphyrinogen III oxidase"/>
    <property type="match status" value="1"/>
</dbReference>
<feature type="binding site" evidence="7">
    <location>
        <begin position="143"/>
        <end position="145"/>
    </location>
    <ligand>
        <name>substrate</name>
    </ligand>
</feature>
<gene>
    <name evidence="7" type="primary">hemF</name>
    <name evidence="9" type="ORF">QO018_001878</name>
</gene>
<dbReference type="InterPro" id="IPR018375">
    <property type="entry name" value="Coprogen_oxidase_CS"/>
</dbReference>
<dbReference type="InterPro" id="IPR036406">
    <property type="entry name" value="Coprogen_oxidase_aer_sf"/>
</dbReference>
<comment type="subunit">
    <text evidence="3 7">Homodimer.</text>
</comment>
<dbReference type="Pfam" id="PF01218">
    <property type="entry name" value="Coprogen_oxidas"/>
    <property type="match status" value="1"/>
</dbReference>
<evidence type="ECO:0000256" key="1">
    <source>
        <dbReference type="ARBA" id="ARBA00005168"/>
    </source>
</evidence>
<evidence type="ECO:0000256" key="7">
    <source>
        <dbReference type="HAMAP-Rule" id="MF_00333"/>
    </source>
</evidence>
<dbReference type="PROSITE" id="PS01021">
    <property type="entry name" value="COPROGEN_OXIDASE"/>
    <property type="match status" value="1"/>
</dbReference>
<evidence type="ECO:0000256" key="8">
    <source>
        <dbReference type="SAM" id="MobiDB-lite"/>
    </source>
</evidence>
<comment type="function">
    <text evidence="7">Involved in the heme biosynthesis. Catalyzes the aerobic oxidative decarboxylation of propionate groups of rings A and B of coproporphyrinogen-III to yield the vinyl groups in protoporphyrinogen-IX.</text>
</comment>
<comment type="subcellular location">
    <subcellularLocation>
        <location evidence="7">Cytoplasm</location>
    </subcellularLocation>
</comment>
<feature type="binding site" evidence="7">
    <location>
        <position position="141"/>
    </location>
    <ligand>
        <name>a divalent metal cation</name>
        <dbReference type="ChEBI" id="CHEBI:60240"/>
    </ligand>
</feature>
<feature type="binding site" evidence="7">
    <location>
        <position position="204"/>
    </location>
    <ligand>
        <name>a divalent metal cation</name>
        <dbReference type="ChEBI" id="CHEBI:60240"/>
    </ligand>
</feature>
<dbReference type="InterPro" id="IPR001260">
    <property type="entry name" value="Coprogen_oxidase_aer"/>
</dbReference>
<comment type="cofactor">
    <cofactor evidence="7">
        <name>a divalent metal cation</name>
        <dbReference type="ChEBI" id="CHEBI:60240"/>
    </cofactor>
</comment>
<evidence type="ECO:0000313" key="10">
    <source>
        <dbReference type="Proteomes" id="UP001244552"/>
    </source>
</evidence>
<comment type="caution">
    <text evidence="9">The sequence shown here is derived from an EMBL/GenBank/DDBJ whole genome shotgun (WGS) entry which is preliminary data.</text>
</comment>
<feature type="region of interest" description="Disordered" evidence="8">
    <location>
        <begin position="54"/>
        <end position="81"/>
    </location>
</feature>
<proteinExistence type="inferred from homology"/>
<reference evidence="9 10" key="1">
    <citation type="submission" date="2023-07" db="EMBL/GenBank/DDBJ databases">
        <title>Genomic Encyclopedia of Type Strains, Phase IV (KMG-IV): sequencing the most valuable type-strain genomes for metagenomic binning, comparative biology and taxonomic classification.</title>
        <authorList>
            <person name="Goeker M."/>
        </authorList>
    </citation>
    <scope>NUCLEOTIDE SEQUENCE [LARGE SCALE GENOMIC DNA]</scope>
    <source>
        <strain evidence="9 10">DSM 19922</strain>
    </source>
</reference>
<dbReference type="PANTHER" id="PTHR10755:SF0">
    <property type="entry name" value="OXYGEN-DEPENDENT COPROPORPHYRINOGEN-III OXIDASE, MITOCHONDRIAL"/>
    <property type="match status" value="1"/>
</dbReference>
<dbReference type="PRINTS" id="PR00073">
    <property type="entry name" value="COPRGNOXDASE"/>
</dbReference>
<dbReference type="Proteomes" id="UP001244552">
    <property type="component" value="Unassembled WGS sequence"/>
</dbReference>
<keyword evidence="4 7" id="KW-0560">Oxidoreductase</keyword>
<comment type="similarity">
    <text evidence="2 7">Belongs to the aerobic coproporphyrinogen-III oxidase family.</text>
</comment>
<organism evidence="9 10">
    <name type="scientific">Azospirillum picis</name>
    <dbReference type="NCBI Taxonomy" id="488438"/>
    <lineage>
        <taxon>Bacteria</taxon>
        <taxon>Pseudomonadati</taxon>
        <taxon>Pseudomonadota</taxon>
        <taxon>Alphaproteobacteria</taxon>
        <taxon>Rhodospirillales</taxon>
        <taxon>Azospirillaceae</taxon>
        <taxon>Azospirillum</taxon>
    </lineage>
</organism>
<keyword evidence="7" id="KW-0963">Cytoplasm</keyword>
<keyword evidence="10" id="KW-1185">Reference proteome</keyword>
<feature type="binding site" evidence="7">
    <location>
        <position position="174"/>
    </location>
    <ligand>
        <name>a divalent metal cation</name>
        <dbReference type="ChEBI" id="CHEBI:60240"/>
    </ligand>
</feature>
<dbReference type="Gene3D" id="3.40.1500.10">
    <property type="entry name" value="Coproporphyrinogen III oxidase, aerobic"/>
    <property type="match status" value="1"/>
</dbReference>
<dbReference type="RefSeq" id="WP_209981150.1">
    <property type="nucleotide sequence ID" value="NZ_JAGINO010000005.1"/>
</dbReference>
<keyword evidence="5 7" id="KW-0350">Heme biosynthesis</keyword>
<dbReference type="PANTHER" id="PTHR10755">
    <property type="entry name" value="COPROPORPHYRINOGEN III OXIDASE, MITOCHONDRIAL"/>
    <property type="match status" value="1"/>
</dbReference>
<evidence type="ECO:0000313" key="9">
    <source>
        <dbReference type="EMBL" id="MDQ0533029.1"/>
    </source>
</evidence>
<feature type="binding site" evidence="7">
    <location>
        <position position="131"/>
    </location>
    <ligand>
        <name>a divalent metal cation</name>
        <dbReference type="ChEBI" id="CHEBI:60240"/>
    </ligand>
</feature>
<dbReference type="NCBIfam" id="NF003727">
    <property type="entry name" value="PRK05330.1"/>
    <property type="match status" value="1"/>
</dbReference>
<evidence type="ECO:0000256" key="6">
    <source>
        <dbReference type="ARBA" id="ARBA00023244"/>
    </source>
</evidence>
<evidence type="ECO:0000256" key="5">
    <source>
        <dbReference type="ARBA" id="ARBA00023133"/>
    </source>
</evidence>
<feature type="site" description="Important for dimerization" evidence="7">
    <location>
        <position position="204"/>
    </location>
</feature>
<protein>
    <recommendedName>
        <fullName evidence="7">Oxygen-dependent coproporphyrinogen-III oxidase</fullName>
        <shortName evidence="7">CPO</shortName>
        <shortName evidence="7">Coprogen oxidase</shortName>
        <shortName evidence="7">Coproporphyrinogenase</shortName>
        <ecNumber evidence="7">1.3.3.3</ecNumber>
    </recommendedName>
</protein>
<evidence type="ECO:0000256" key="4">
    <source>
        <dbReference type="ARBA" id="ARBA00023002"/>
    </source>
</evidence>
<feature type="binding site" evidence="7">
    <location>
        <position position="127"/>
    </location>
    <ligand>
        <name>substrate</name>
    </ligand>
</feature>
<evidence type="ECO:0000256" key="2">
    <source>
        <dbReference type="ARBA" id="ARBA00010644"/>
    </source>
</evidence>